<accession>A0ABX1CI88</accession>
<name>A0ABX1CI88_9ACTN</name>
<organism evidence="1 2">
    <name type="scientific">Streptomyces bohaiensis</name>
    <dbReference type="NCBI Taxonomy" id="1431344"/>
    <lineage>
        <taxon>Bacteria</taxon>
        <taxon>Bacillati</taxon>
        <taxon>Actinomycetota</taxon>
        <taxon>Actinomycetes</taxon>
        <taxon>Kitasatosporales</taxon>
        <taxon>Streptomycetaceae</taxon>
        <taxon>Streptomyces</taxon>
    </lineage>
</organism>
<reference evidence="1 2" key="1">
    <citation type="submission" date="2020-03" db="EMBL/GenBank/DDBJ databases">
        <title>Draft genome of Streptomyces sp. ventii, isolated from the Axial Seamount in the Pacific Ocean, and resequencing of the two type strains Streptomyces lonarensis strain NCL 716 and Streptomyces bohaiensis strain 11A07.</title>
        <authorList>
            <person name="Loughran R.M."/>
            <person name="Pfannmuller K.M."/>
            <person name="Wasson B.J."/>
            <person name="Deadmond M.C."/>
            <person name="Paddock B.E."/>
            <person name="Koyack M.J."/>
            <person name="Gallegos D.A."/>
            <person name="Mitchell E.A."/>
            <person name="Ushijima B."/>
            <person name="Saw J.H."/>
            <person name="Mcphail K.L."/>
            <person name="Videau P."/>
        </authorList>
    </citation>
    <scope>NUCLEOTIDE SEQUENCE [LARGE SCALE GENOMIC DNA]</scope>
    <source>
        <strain evidence="1 2">11A07</strain>
    </source>
</reference>
<dbReference type="Proteomes" id="UP000727056">
    <property type="component" value="Unassembled WGS sequence"/>
</dbReference>
<comment type="caution">
    <text evidence="1">The sequence shown here is derived from an EMBL/GenBank/DDBJ whole genome shotgun (WGS) entry which is preliminary data.</text>
</comment>
<proteinExistence type="predicted"/>
<evidence type="ECO:0000313" key="2">
    <source>
        <dbReference type="Proteomes" id="UP000727056"/>
    </source>
</evidence>
<gene>
    <name evidence="1" type="ORF">HCN52_18570</name>
</gene>
<keyword evidence="2" id="KW-1185">Reference proteome</keyword>
<evidence type="ECO:0000313" key="1">
    <source>
        <dbReference type="EMBL" id="NJQ16882.1"/>
    </source>
</evidence>
<protein>
    <submittedName>
        <fullName evidence="1">Uncharacterized protein</fullName>
    </submittedName>
</protein>
<sequence>MEQRCEALLGVSTGLRGGFVPERPRSLVSTKPTTLRAWARQELAPRL</sequence>
<dbReference type="EMBL" id="JAAVJC010000208">
    <property type="protein sequence ID" value="NJQ16882.1"/>
    <property type="molecule type" value="Genomic_DNA"/>
</dbReference>
<dbReference type="RefSeq" id="WP_168089587.1">
    <property type="nucleotide sequence ID" value="NZ_BHZH01000302.1"/>
</dbReference>